<feature type="non-terminal residue" evidence="2">
    <location>
        <position position="1"/>
    </location>
</feature>
<evidence type="ECO:0000256" key="1">
    <source>
        <dbReference type="SAM" id="SignalP"/>
    </source>
</evidence>
<comment type="caution">
    <text evidence="2">The sequence shown here is derived from an EMBL/GenBank/DDBJ whole genome shotgun (WGS) entry which is preliminary data.</text>
</comment>
<protein>
    <submittedName>
        <fullName evidence="2">Uncharacterized protein</fullName>
    </submittedName>
</protein>
<dbReference type="AlphaFoldDB" id="A0AAV6N6D1"/>
<keyword evidence="3" id="KW-1185">Reference proteome</keyword>
<keyword evidence="1" id="KW-0732">Signal</keyword>
<accession>A0AAV6N6D1</accession>
<gene>
    <name evidence="2" type="ORF">SDJN03_12882</name>
</gene>
<feature type="chain" id="PRO_5043608066" evidence="1">
    <location>
        <begin position="24"/>
        <end position="160"/>
    </location>
</feature>
<feature type="signal peptide" evidence="1">
    <location>
        <begin position="1"/>
        <end position="23"/>
    </location>
</feature>
<sequence>MEEGFNLCILISISFQFLLPTSGILNKSNELVSYSARGTAVCSVINCGQGACKASNASFLGFDMRAVLLSDKHRRILKWQRISTSTTTATSNGGSFPSYTIGFLELFVPTHLPLRRRLRESIDLTFLPCFKHRSAHKLKCSWNFPSFAMQVIAVTNLTWL</sequence>
<name>A0AAV6N6D1_9ROSI</name>
<organism evidence="2 3">
    <name type="scientific">Cucurbita argyrosperma subsp. sororia</name>
    <dbReference type="NCBI Taxonomy" id="37648"/>
    <lineage>
        <taxon>Eukaryota</taxon>
        <taxon>Viridiplantae</taxon>
        <taxon>Streptophyta</taxon>
        <taxon>Embryophyta</taxon>
        <taxon>Tracheophyta</taxon>
        <taxon>Spermatophyta</taxon>
        <taxon>Magnoliopsida</taxon>
        <taxon>eudicotyledons</taxon>
        <taxon>Gunneridae</taxon>
        <taxon>Pentapetalae</taxon>
        <taxon>rosids</taxon>
        <taxon>fabids</taxon>
        <taxon>Cucurbitales</taxon>
        <taxon>Cucurbitaceae</taxon>
        <taxon>Cucurbiteae</taxon>
        <taxon>Cucurbita</taxon>
    </lineage>
</organism>
<dbReference type="EMBL" id="JAGKQH010000008">
    <property type="protein sequence ID" value="KAG6593406.1"/>
    <property type="molecule type" value="Genomic_DNA"/>
</dbReference>
<evidence type="ECO:0000313" key="2">
    <source>
        <dbReference type="EMBL" id="KAG6593406.1"/>
    </source>
</evidence>
<dbReference type="Proteomes" id="UP000685013">
    <property type="component" value="Chromosome 8"/>
</dbReference>
<evidence type="ECO:0000313" key="3">
    <source>
        <dbReference type="Proteomes" id="UP000685013"/>
    </source>
</evidence>
<reference evidence="2 3" key="1">
    <citation type="journal article" date="2021" name="Hortic Res">
        <title>The domestication of Cucurbita argyrosperma as revealed by the genome of its wild relative.</title>
        <authorList>
            <person name="Barrera-Redondo J."/>
            <person name="Sanchez-de la Vega G."/>
            <person name="Aguirre-Liguori J.A."/>
            <person name="Castellanos-Morales G."/>
            <person name="Gutierrez-Guerrero Y.T."/>
            <person name="Aguirre-Dugua X."/>
            <person name="Aguirre-Planter E."/>
            <person name="Tenaillon M.I."/>
            <person name="Lira-Saade R."/>
            <person name="Eguiarte L.E."/>
        </authorList>
    </citation>
    <scope>NUCLEOTIDE SEQUENCE [LARGE SCALE GENOMIC DNA]</scope>
    <source>
        <strain evidence="2">JBR-2021</strain>
    </source>
</reference>
<proteinExistence type="predicted"/>